<dbReference type="EMBL" id="VTOZ01000040">
    <property type="protein sequence ID" value="TYZ26760.1"/>
    <property type="molecule type" value="Genomic_DNA"/>
</dbReference>
<dbReference type="AlphaFoldDB" id="A0A5D6WFT1"/>
<accession>A0A5D6WFT1</accession>
<keyword evidence="2" id="KW-1185">Reference proteome</keyword>
<dbReference type="RefSeq" id="WP_149189963.1">
    <property type="nucleotide sequence ID" value="NZ_VTOZ01000040.1"/>
</dbReference>
<protein>
    <submittedName>
        <fullName evidence="1">Uncharacterized protein</fullName>
    </submittedName>
</protein>
<evidence type="ECO:0000313" key="2">
    <source>
        <dbReference type="Proteomes" id="UP000322783"/>
    </source>
</evidence>
<sequence length="203" mass="23290">MKAERRNNVRKNKDTILLLVLMVCTIFVTGCSRNAEAPNSSKPTSLSLEDNWRSIILSQDDGKNLYIDLPFELDDRGDYEPDGLTKNAKWYRHKGEKIIVNIDHDTVIDANTKIDFNLKTFMSGLGEKALMNAKMKVIEEKEINGKKVTYAKIMMDEYDNPQILEGVGIRTNSEYWIITYTYMGENKDVHTMVEKSIDSIKIV</sequence>
<gene>
    <name evidence="1" type="ORF">FZ041_13645</name>
</gene>
<evidence type="ECO:0000313" key="1">
    <source>
        <dbReference type="EMBL" id="TYZ26760.1"/>
    </source>
</evidence>
<dbReference type="Proteomes" id="UP000322783">
    <property type="component" value="Unassembled WGS sequence"/>
</dbReference>
<reference evidence="1 2" key="1">
    <citation type="submission" date="2019-08" db="EMBL/GenBank/DDBJ databases">
        <title>Selenomonas sp. mPRGC5 and Selenomonas sp. mPRGC8 isolated from ruminal fluid of dairy goat (Capra hircus).</title>
        <authorList>
            <person name="Poothong S."/>
            <person name="Nuengjamnong C."/>
            <person name="Tanasupawat S."/>
        </authorList>
    </citation>
    <scope>NUCLEOTIDE SEQUENCE [LARGE SCALE GENOMIC DNA]</scope>
    <source>
        <strain evidence="2">mPRGC8</strain>
    </source>
</reference>
<comment type="caution">
    <text evidence="1">The sequence shown here is derived from an EMBL/GenBank/DDBJ whole genome shotgun (WGS) entry which is preliminary data.</text>
</comment>
<name>A0A5D6WFT1_9FIRM</name>
<dbReference type="PROSITE" id="PS51257">
    <property type="entry name" value="PROKAR_LIPOPROTEIN"/>
    <property type="match status" value="1"/>
</dbReference>
<organism evidence="1 2">
    <name type="scientific">Selenomonas caprae</name>
    <dbReference type="NCBI Taxonomy" id="2606905"/>
    <lineage>
        <taxon>Bacteria</taxon>
        <taxon>Bacillati</taxon>
        <taxon>Bacillota</taxon>
        <taxon>Negativicutes</taxon>
        <taxon>Selenomonadales</taxon>
        <taxon>Selenomonadaceae</taxon>
        <taxon>Selenomonas</taxon>
    </lineage>
</organism>
<proteinExistence type="predicted"/>